<dbReference type="EC" id="4.-.-.-" evidence="6"/>
<comment type="pathway">
    <text evidence="1">Carbohydrate acid metabolism.</text>
</comment>
<dbReference type="InterPro" id="IPR013785">
    <property type="entry name" value="Aldolase_TIM"/>
</dbReference>
<evidence type="ECO:0000256" key="5">
    <source>
        <dbReference type="ARBA" id="ARBA00023277"/>
    </source>
</evidence>
<dbReference type="AlphaFoldDB" id="A0A383S6H0"/>
<evidence type="ECO:0000256" key="4">
    <source>
        <dbReference type="ARBA" id="ARBA00023239"/>
    </source>
</evidence>
<sequence>MRSPVRFPAGLRAGAAPRIIPVSEMTEAREQPAAPAPLPRELELVRALVVLPDKGLDRLMPVIEVLVQEKLGVMAVDLGGEDSSALFPLYAFRACLGAAGVTTAGDARRAVELGAAFALCPDPDDETLDVLRAGGVPVICEALTPVEIRAAWRRGVAAVEIRPADVMGDRYPRALPPMVPGVRLIASAQEIPTARKWLNEGAVAADVTEPILSRVFVSGDHASLRKRAAAAVQQLSRHH</sequence>
<reference evidence="7" key="1">
    <citation type="submission" date="2018-08" db="EMBL/GenBank/DDBJ databases">
        <authorList>
            <person name="Hornung B."/>
        </authorList>
    </citation>
    <scope>NUCLEOTIDE SEQUENCE [LARGE SCALE GENOMIC DNA]</scope>
</reference>
<dbReference type="InterPro" id="IPR000887">
    <property type="entry name" value="Aldlse_KDPG_KHG"/>
</dbReference>
<name>A0A383S6H0_9ACTN</name>
<keyword evidence="5" id="KW-0119">Carbohydrate metabolism</keyword>
<evidence type="ECO:0000256" key="3">
    <source>
        <dbReference type="ARBA" id="ARBA00011233"/>
    </source>
</evidence>
<evidence type="ECO:0000313" key="6">
    <source>
        <dbReference type="EMBL" id="SYZ33152.1"/>
    </source>
</evidence>
<dbReference type="Proteomes" id="UP000263928">
    <property type="component" value="Unassembled WGS sequence"/>
</dbReference>
<protein>
    <submittedName>
        <fullName evidence="6">Aldolase-type TIM barrel</fullName>
        <ecNumber evidence="6">4.-.-.-</ecNumber>
    </submittedName>
</protein>
<accession>A0A383S6H0</accession>
<organism evidence="6 7">
    <name type="scientific">Propionibacterium australiense</name>
    <dbReference type="NCBI Taxonomy" id="119981"/>
    <lineage>
        <taxon>Bacteria</taxon>
        <taxon>Bacillati</taxon>
        <taxon>Actinomycetota</taxon>
        <taxon>Actinomycetes</taxon>
        <taxon>Propionibacteriales</taxon>
        <taxon>Propionibacteriaceae</taxon>
        <taxon>Propionibacterium</taxon>
    </lineage>
</organism>
<proteinExistence type="inferred from homology"/>
<keyword evidence="7" id="KW-1185">Reference proteome</keyword>
<keyword evidence="4 6" id="KW-0456">Lyase</keyword>
<evidence type="ECO:0000256" key="2">
    <source>
        <dbReference type="ARBA" id="ARBA00006906"/>
    </source>
</evidence>
<dbReference type="GO" id="GO:0016829">
    <property type="term" value="F:lyase activity"/>
    <property type="evidence" value="ECO:0007669"/>
    <property type="project" value="UniProtKB-KW"/>
</dbReference>
<dbReference type="PANTHER" id="PTHR30246">
    <property type="entry name" value="2-KETO-3-DEOXY-6-PHOSPHOGLUCONATE ALDOLASE"/>
    <property type="match status" value="1"/>
</dbReference>
<dbReference type="PANTHER" id="PTHR30246:SF1">
    <property type="entry name" value="2-DEHYDRO-3-DEOXY-6-PHOSPHOGALACTONATE ALDOLASE-RELATED"/>
    <property type="match status" value="1"/>
</dbReference>
<comment type="similarity">
    <text evidence="2">Belongs to the KHG/KDPG aldolase family.</text>
</comment>
<evidence type="ECO:0000313" key="7">
    <source>
        <dbReference type="Proteomes" id="UP000263928"/>
    </source>
</evidence>
<dbReference type="EMBL" id="UNQJ01000005">
    <property type="protein sequence ID" value="SYZ33152.1"/>
    <property type="molecule type" value="Genomic_DNA"/>
</dbReference>
<gene>
    <name evidence="6" type="ORF">PROPAUS_1068</name>
</gene>
<comment type="subunit">
    <text evidence="3">Homotrimer.</text>
</comment>
<evidence type="ECO:0000256" key="1">
    <source>
        <dbReference type="ARBA" id="ARBA00004761"/>
    </source>
</evidence>
<dbReference type="SUPFAM" id="SSF51569">
    <property type="entry name" value="Aldolase"/>
    <property type="match status" value="1"/>
</dbReference>
<dbReference type="Pfam" id="PF01081">
    <property type="entry name" value="Aldolase"/>
    <property type="match status" value="1"/>
</dbReference>
<dbReference type="Gene3D" id="3.20.20.70">
    <property type="entry name" value="Aldolase class I"/>
    <property type="match status" value="1"/>
</dbReference>